<dbReference type="Proteomes" id="UP001519292">
    <property type="component" value="Unassembled WGS sequence"/>
</dbReference>
<dbReference type="Gene3D" id="3.40.50.1240">
    <property type="entry name" value="Phosphoglycerate mutase-like"/>
    <property type="match status" value="1"/>
</dbReference>
<accession>A0ABS4MET8</accession>
<evidence type="ECO:0000313" key="2">
    <source>
        <dbReference type="Proteomes" id="UP001519292"/>
    </source>
</evidence>
<dbReference type="SMART" id="SM00855">
    <property type="entry name" value="PGAM"/>
    <property type="match status" value="1"/>
</dbReference>
<name>A0ABS4MET8_9LACO</name>
<proteinExistence type="predicted"/>
<dbReference type="EMBL" id="JAGGLU010000006">
    <property type="protein sequence ID" value="MBP2058169.1"/>
    <property type="molecule type" value="Genomic_DNA"/>
</dbReference>
<dbReference type="GO" id="GO:0004619">
    <property type="term" value="F:phosphoglycerate mutase activity"/>
    <property type="evidence" value="ECO:0007669"/>
    <property type="project" value="UniProtKB-EC"/>
</dbReference>
<dbReference type="InterPro" id="IPR029033">
    <property type="entry name" value="His_PPase_superfam"/>
</dbReference>
<keyword evidence="2" id="KW-1185">Reference proteome</keyword>
<dbReference type="EC" id="5.4.2.12" evidence="1"/>
<dbReference type="SUPFAM" id="SSF53254">
    <property type="entry name" value="Phosphoglycerate mutase-like"/>
    <property type="match status" value="1"/>
</dbReference>
<dbReference type="Pfam" id="PF00300">
    <property type="entry name" value="His_Phos_1"/>
    <property type="match status" value="1"/>
</dbReference>
<comment type="caution">
    <text evidence="1">The sequence shown here is derived from an EMBL/GenBank/DDBJ whole genome shotgun (WGS) entry which is preliminary data.</text>
</comment>
<protein>
    <submittedName>
        <fullName evidence="1">Phosphoglycerate mutase</fullName>
        <ecNumber evidence="1">5.4.2.12</ecNumber>
    </submittedName>
</protein>
<dbReference type="InterPro" id="IPR013078">
    <property type="entry name" value="His_Pase_superF_clade-1"/>
</dbReference>
<keyword evidence="1" id="KW-0413">Isomerase</keyword>
<organism evidence="1 2">
    <name type="scientific">Lactobacillus colini</name>
    <dbReference type="NCBI Taxonomy" id="1819254"/>
    <lineage>
        <taxon>Bacteria</taxon>
        <taxon>Bacillati</taxon>
        <taxon>Bacillota</taxon>
        <taxon>Bacilli</taxon>
        <taxon>Lactobacillales</taxon>
        <taxon>Lactobacillaceae</taxon>
        <taxon>Lactobacillus</taxon>
    </lineage>
</organism>
<evidence type="ECO:0000313" key="1">
    <source>
        <dbReference type="EMBL" id="MBP2058169.1"/>
    </source>
</evidence>
<reference evidence="1 2" key="1">
    <citation type="submission" date="2021-03" db="EMBL/GenBank/DDBJ databases">
        <title>Genomic Encyclopedia of Type Strains, Phase IV (KMG-IV): sequencing the most valuable type-strain genomes for metagenomic binning, comparative biology and taxonomic classification.</title>
        <authorList>
            <person name="Goeker M."/>
        </authorList>
    </citation>
    <scope>NUCLEOTIDE SEQUENCE [LARGE SCALE GENOMIC DNA]</scope>
    <source>
        <strain evidence="1 2">DSM 101872</strain>
    </source>
</reference>
<dbReference type="RefSeq" id="WP_209686909.1">
    <property type="nucleotide sequence ID" value="NZ_JAGGLU010000006.1"/>
</dbReference>
<dbReference type="PANTHER" id="PTHR48100">
    <property type="entry name" value="BROAD-SPECIFICITY PHOSPHATASE YOR283W-RELATED"/>
    <property type="match status" value="1"/>
</dbReference>
<gene>
    <name evidence="1" type="ORF">J2Z60_001346</name>
</gene>
<dbReference type="PANTHER" id="PTHR48100:SF1">
    <property type="entry name" value="HISTIDINE PHOSPHATASE FAMILY PROTEIN-RELATED"/>
    <property type="match status" value="1"/>
</dbReference>
<dbReference type="CDD" id="cd07067">
    <property type="entry name" value="HP_PGM_like"/>
    <property type="match status" value="1"/>
</dbReference>
<dbReference type="InterPro" id="IPR050275">
    <property type="entry name" value="PGM_Phosphatase"/>
</dbReference>
<sequence>MEVVILRHGTTELNKLAMIQGSSVDPSLSEDGRQFAQKAAQNFNAAQFDVVYASPLKRAQETARIFAGNKEIITDDRLKEMDYGSWDGKASSDLKKKYPDAFDSQGLTTDNMYKYAADIEARSHLESRLVDFFEDIYQKHPDDKVLVVCHGVVARMTCAHYLTNGDISYFGQMDNCNLTKLYFKDDLRRLIFYNRSLVNNERI</sequence>